<dbReference type="EMBL" id="JAQOWY010000013">
    <property type="protein sequence ID" value="KAK1856047.1"/>
    <property type="molecule type" value="Genomic_DNA"/>
</dbReference>
<keyword evidence="3" id="KW-1185">Reference proteome</keyword>
<name>A0AAD9AY83_9PEZI</name>
<gene>
    <name evidence="2" type="ORF">CCHR01_01261</name>
</gene>
<evidence type="ECO:0000256" key="1">
    <source>
        <dbReference type="SAM" id="MobiDB-lite"/>
    </source>
</evidence>
<proteinExistence type="predicted"/>
<accession>A0AAD9AY83</accession>
<sequence>MDPECGFVSNVLPSSHILLVAFSSVLGELSKIKRIPCRLRRGSSTNSAGQCLSWENATLVSVIPPGASRLSSKPDSESGIHIECHHANTFDSGNKQPEKVIPSPARIPEQSD</sequence>
<dbReference type="AlphaFoldDB" id="A0AAD9AY83"/>
<protein>
    <submittedName>
        <fullName evidence="2">Uncharacterized protein</fullName>
    </submittedName>
</protein>
<reference evidence="2" key="1">
    <citation type="submission" date="2023-01" db="EMBL/GenBank/DDBJ databases">
        <title>Colletotrichum chrysophilum M932 genome sequence.</title>
        <authorList>
            <person name="Baroncelli R."/>
        </authorList>
    </citation>
    <scope>NUCLEOTIDE SEQUENCE</scope>
    <source>
        <strain evidence="2">M932</strain>
    </source>
</reference>
<comment type="caution">
    <text evidence="2">The sequence shown here is derived from an EMBL/GenBank/DDBJ whole genome shotgun (WGS) entry which is preliminary data.</text>
</comment>
<dbReference type="Proteomes" id="UP001243330">
    <property type="component" value="Unassembled WGS sequence"/>
</dbReference>
<organism evidence="2 3">
    <name type="scientific">Colletotrichum chrysophilum</name>
    <dbReference type="NCBI Taxonomy" id="1836956"/>
    <lineage>
        <taxon>Eukaryota</taxon>
        <taxon>Fungi</taxon>
        <taxon>Dikarya</taxon>
        <taxon>Ascomycota</taxon>
        <taxon>Pezizomycotina</taxon>
        <taxon>Sordariomycetes</taxon>
        <taxon>Hypocreomycetidae</taxon>
        <taxon>Glomerellales</taxon>
        <taxon>Glomerellaceae</taxon>
        <taxon>Colletotrichum</taxon>
        <taxon>Colletotrichum gloeosporioides species complex</taxon>
    </lineage>
</organism>
<evidence type="ECO:0000313" key="2">
    <source>
        <dbReference type="EMBL" id="KAK1856047.1"/>
    </source>
</evidence>
<evidence type="ECO:0000313" key="3">
    <source>
        <dbReference type="Proteomes" id="UP001243330"/>
    </source>
</evidence>
<feature type="region of interest" description="Disordered" evidence="1">
    <location>
        <begin position="86"/>
        <end position="112"/>
    </location>
</feature>